<dbReference type="Proteomes" id="UP001178507">
    <property type="component" value="Unassembled WGS sequence"/>
</dbReference>
<dbReference type="InterPro" id="IPR014746">
    <property type="entry name" value="Gln_synth/guanido_kin_cat_dom"/>
</dbReference>
<keyword evidence="10" id="KW-1185">Reference proteome</keyword>
<evidence type="ECO:0000256" key="5">
    <source>
        <dbReference type="ARBA" id="ARBA00042675"/>
    </source>
</evidence>
<dbReference type="InterPro" id="IPR008146">
    <property type="entry name" value="Gln_synth_cat_dom"/>
</dbReference>
<dbReference type="SMART" id="SM01230">
    <property type="entry name" value="Gln-synt_C"/>
    <property type="match status" value="1"/>
</dbReference>
<proteinExistence type="inferred from homology"/>
<protein>
    <recommendedName>
        <fullName evidence="4">Lengsin</fullName>
    </recommendedName>
    <alternativeName>
        <fullName evidence="5">Glutamate-ammonia ligase domain-containing protein 1</fullName>
    </alternativeName>
</protein>
<accession>A0AA36NAC4</accession>
<gene>
    <name evidence="9" type="ORF">EVOR1521_LOCUS27350</name>
</gene>
<comment type="caution">
    <text evidence="9">The sequence shown here is derived from an EMBL/GenBank/DDBJ whole genome shotgun (WGS) entry which is preliminary data.</text>
</comment>
<sequence length="478" mass="51701">MSAREKKNAPAAVPAAPAREYLRFEVVDFHCKGLSKTVPARHRDHPVYMYAGALANGANQAVMIVPKEIAEGGCPNARLVPDWATEQLLPWACRDQAVVRRVFCDVEGLRCTPRTLCGRMLAELRNFEGQGLELLAGGELEFIMAKPSAAASAVSGAEDGAGRWEPLFRGLEIFTTLQGCKVMDFCYELERNMEAVGVDVLTMNTEYGEGQVEVTFAPKFGVEAADMIATCRMGTKEMAQNAGLRAVFLTKPFGGSASGGHFNFSIWAPGGARSGGADVISRVTTGKLNSFHSAEDELGLSPTARSFLAGVLAHAPAMEAVCAPTPACYTRHGMWAPALANWGMDDRLACVRVKADKKGPPGSCYMEFRMPSSAANPYLVIAVLVASGLDGLQRELPLPPARQTEAQGAARLPGTLEEALKAFENDELLTAKLGARFVRWFLDQKRGELKFLEERLAGSARSAEEVTAAWQELYMEFL</sequence>
<dbReference type="EMBL" id="CAUJNA010003566">
    <property type="protein sequence ID" value="CAJ1405020.1"/>
    <property type="molecule type" value="Genomic_DNA"/>
</dbReference>
<evidence type="ECO:0000256" key="7">
    <source>
        <dbReference type="RuleBase" id="RU000384"/>
    </source>
</evidence>
<dbReference type="GO" id="GO:0016020">
    <property type="term" value="C:membrane"/>
    <property type="evidence" value="ECO:0007669"/>
    <property type="project" value="TreeGrafter"/>
</dbReference>
<dbReference type="Gene3D" id="3.30.590.10">
    <property type="entry name" value="Glutamine synthetase/guanido kinase, catalytic domain"/>
    <property type="match status" value="1"/>
</dbReference>
<evidence type="ECO:0000256" key="3">
    <source>
        <dbReference type="ARBA" id="ARBA00038790"/>
    </source>
</evidence>
<evidence type="ECO:0000256" key="1">
    <source>
        <dbReference type="ARBA" id="ARBA00009897"/>
    </source>
</evidence>
<dbReference type="AlphaFoldDB" id="A0AA36NAC4"/>
<feature type="domain" description="GS catalytic" evidence="8">
    <location>
        <begin position="113"/>
        <end position="478"/>
    </location>
</feature>
<dbReference type="GO" id="GO:0005737">
    <property type="term" value="C:cytoplasm"/>
    <property type="evidence" value="ECO:0007669"/>
    <property type="project" value="TreeGrafter"/>
</dbReference>
<dbReference type="PANTHER" id="PTHR43407:SF1">
    <property type="entry name" value="LENGSIN"/>
    <property type="match status" value="1"/>
</dbReference>
<dbReference type="PANTHER" id="PTHR43407">
    <property type="entry name" value="GLUTAMINE SYNTHETASE"/>
    <property type="match status" value="1"/>
</dbReference>
<name>A0AA36NAC4_9DINO</name>
<evidence type="ECO:0000313" key="10">
    <source>
        <dbReference type="Proteomes" id="UP001178507"/>
    </source>
</evidence>
<evidence type="ECO:0000256" key="4">
    <source>
        <dbReference type="ARBA" id="ARBA00039404"/>
    </source>
</evidence>
<comment type="similarity">
    <text evidence="1 6 7">Belongs to the glutamine synthetase family.</text>
</comment>
<dbReference type="PROSITE" id="PS51987">
    <property type="entry name" value="GS_CATALYTIC"/>
    <property type="match status" value="1"/>
</dbReference>
<evidence type="ECO:0000259" key="8">
    <source>
        <dbReference type="PROSITE" id="PS51987"/>
    </source>
</evidence>
<reference evidence="9" key="1">
    <citation type="submission" date="2023-08" db="EMBL/GenBank/DDBJ databases">
        <authorList>
            <person name="Chen Y."/>
            <person name="Shah S."/>
            <person name="Dougan E. K."/>
            <person name="Thang M."/>
            <person name="Chan C."/>
        </authorList>
    </citation>
    <scope>NUCLEOTIDE SEQUENCE</scope>
</reference>
<evidence type="ECO:0000256" key="6">
    <source>
        <dbReference type="PROSITE-ProRule" id="PRU01331"/>
    </source>
</evidence>
<dbReference type="SUPFAM" id="SSF55931">
    <property type="entry name" value="Glutamine synthetase/guanido kinase"/>
    <property type="match status" value="1"/>
</dbReference>
<organism evidence="9 10">
    <name type="scientific">Effrenium voratum</name>
    <dbReference type="NCBI Taxonomy" id="2562239"/>
    <lineage>
        <taxon>Eukaryota</taxon>
        <taxon>Sar</taxon>
        <taxon>Alveolata</taxon>
        <taxon>Dinophyceae</taxon>
        <taxon>Suessiales</taxon>
        <taxon>Symbiodiniaceae</taxon>
        <taxon>Effrenium</taxon>
    </lineage>
</organism>
<dbReference type="GO" id="GO:0004356">
    <property type="term" value="F:glutamine synthetase activity"/>
    <property type="evidence" value="ECO:0007669"/>
    <property type="project" value="InterPro"/>
</dbReference>
<comment type="function">
    <text evidence="2">May act as a component of the cytoskeleton or as a chaperone for the reorganization of intermediate filament proteins during terminal differentiation in the lens. Does not seem to have enzymatic activity.</text>
</comment>
<evidence type="ECO:0000313" key="9">
    <source>
        <dbReference type="EMBL" id="CAJ1405020.1"/>
    </source>
</evidence>
<evidence type="ECO:0000256" key="2">
    <source>
        <dbReference type="ARBA" id="ARBA00037583"/>
    </source>
</evidence>
<comment type="subunit">
    <text evidence="3">Dodecamer. Interacts with BFSP2 and VIM.</text>
</comment>
<dbReference type="Pfam" id="PF00120">
    <property type="entry name" value="Gln-synt_C"/>
    <property type="match status" value="1"/>
</dbReference>